<evidence type="ECO:0000256" key="1">
    <source>
        <dbReference type="ARBA" id="ARBA00023015"/>
    </source>
</evidence>
<evidence type="ECO:0000256" key="3">
    <source>
        <dbReference type="ARBA" id="ARBA00023163"/>
    </source>
</evidence>
<dbReference type="PROSITE" id="PS01081">
    <property type="entry name" value="HTH_TETR_1"/>
    <property type="match status" value="1"/>
</dbReference>
<protein>
    <submittedName>
        <fullName evidence="6">Transcriptional regulator, TetR family</fullName>
    </submittedName>
</protein>
<dbReference type="PANTHER" id="PTHR47506:SF1">
    <property type="entry name" value="HTH-TYPE TRANSCRIPTIONAL REGULATOR YJDC"/>
    <property type="match status" value="1"/>
</dbReference>
<evidence type="ECO:0000313" key="7">
    <source>
        <dbReference type="Proteomes" id="UP000253606"/>
    </source>
</evidence>
<dbReference type="InterPro" id="IPR036271">
    <property type="entry name" value="Tet_transcr_reg_TetR-rel_C_sf"/>
</dbReference>
<dbReference type="PROSITE" id="PS50977">
    <property type="entry name" value="HTH_TETR_2"/>
    <property type="match status" value="1"/>
</dbReference>
<keyword evidence="7" id="KW-1185">Reference proteome</keyword>
<evidence type="ECO:0000256" key="2">
    <source>
        <dbReference type="ARBA" id="ARBA00023125"/>
    </source>
</evidence>
<dbReference type="InterPro" id="IPR009057">
    <property type="entry name" value="Homeodomain-like_sf"/>
</dbReference>
<evidence type="ECO:0000313" key="6">
    <source>
        <dbReference type="EMBL" id="AXC11218.1"/>
    </source>
</evidence>
<keyword evidence="3" id="KW-0804">Transcription</keyword>
<reference evidence="6 7" key="1">
    <citation type="journal article" date="2018" name="Front. Microbiol.">
        <title>Hydrolytic Capabilities as a Key to Environmental Success: Chitinolytic and Cellulolytic Acidobacteria From Acidic Sub-arctic Soils and Boreal Peatlands.</title>
        <authorList>
            <person name="Belova S.E."/>
            <person name="Ravin N.V."/>
            <person name="Pankratov T.A."/>
            <person name="Rakitin A.L."/>
            <person name="Ivanova A.A."/>
            <person name="Beletsky A.V."/>
            <person name="Mardanov A.V."/>
            <person name="Sinninghe Damste J.S."/>
            <person name="Dedysh S.N."/>
        </authorList>
    </citation>
    <scope>NUCLEOTIDE SEQUENCE [LARGE SCALE GENOMIC DNA]</scope>
    <source>
        <strain evidence="6 7">SBC82</strain>
    </source>
</reference>
<feature type="DNA-binding region" description="H-T-H motif" evidence="4">
    <location>
        <begin position="40"/>
        <end position="59"/>
    </location>
</feature>
<accession>A0A2Z5FWI0</accession>
<dbReference type="SUPFAM" id="SSF48498">
    <property type="entry name" value="Tetracyclin repressor-like, C-terminal domain"/>
    <property type="match status" value="1"/>
</dbReference>
<dbReference type="SUPFAM" id="SSF46689">
    <property type="entry name" value="Homeodomain-like"/>
    <property type="match status" value="1"/>
</dbReference>
<dbReference type="GO" id="GO:0003677">
    <property type="term" value="F:DNA binding"/>
    <property type="evidence" value="ECO:0007669"/>
    <property type="project" value="UniProtKB-UniRule"/>
</dbReference>
<dbReference type="Gene3D" id="1.10.10.60">
    <property type="entry name" value="Homeodomain-like"/>
    <property type="match status" value="1"/>
</dbReference>
<dbReference type="Pfam" id="PF00440">
    <property type="entry name" value="TetR_N"/>
    <property type="match status" value="1"/>
</dbReference>
<dbReference type="PANTHER" id="PTHR47506">
    <property type="entry name" value="TRANSCRIPTIONAL REGULATORY PROTEIN"/>
    <property type="match status" value="1"/>
</dbReference>
<keyword evidence="1" id="KW-0805">Transcription regulation</keyword>
<name>A0A2Z5FWI0_9BACT</name>
<feature type="domain" description="HTH tetR-type" evidence="5">
    <location>
        <begin position="17"/>
        <end position="77"/>
    </location>
</feature>
<dbReference type="RefSeq" id="WP_114206696.1">
    <property type="nucleotide sequence ID" value="NZ_CP030840.1"/>
</dbReference>
<proteinExistence type="predicted"/>
<dbReference type="Gene3D" id="1.10.357.10">
    <property type="entry name" value="Tetracycline Repressor, domain 2"/>
    <property type="match status" value="1"/>
</dbReference>
<keyword evidence="2 4" id="KW-0238">DNA-binding</keyword>
<dbReference type="AlphaFoldDB" id="A0A2Z5FWI0"/>
<evidence type="ECO:0000256" key="4">
    <source>
        <dbReference type="PROSITE-ProRule" id="PRU00335"/>
    </source>
</evidence>
<sequence length="206" mass="21973">MEQPEGIANRKVGRPLGFDRDAALREAMLLFWRHGYEATSVSELTRVMGITPPSLYTAFGDKKQLFLESVQLYTSGDVTSELIIDRASTARDAALGLLQASAIGFTGESTPAGCLLASSAISCSAAAADVQRALRDIRLNIEKRLRGKIVADRSIRKLKPKIDAEALAGHVMAVIQGMSTLARDGATRAKLLSVASAAMLAWPTAS</sequence>
<organism evidence="6 7">
    <name type="scientific">Acidisarcina polymorpha</name>
    <dbReference type="NCBI Taxonomy" id="2211140"/>
    <lineage>
        <taxon>Bacteria</taxon>
        <taxon>Pseudomonadati</taxon>
        <taxon>Acidobacteriota</taxon>
        <taxon>Terriglobia</taxon>
        <taxon>Terriglobales</taxon>
        <taxon>Acidobacteriaceae</taxon>
        <taxon>Acidisarcina</taxon>
    </lineage>
</organism>
<dbReference type="Proteomes" id="UP000253606">
    <property type="component" value="Chromosome"/>
</dbReference>
<dbReference type="OrthoDB" id="9814200at2"/>
<dbReference type="InterPro" id="IPR023772">
    <property type="entry name" value="DNA-bd_HTH_TetR-type_CS"/>
</dbReference>
<dbReference type="InterPro" id="IPR001647">
    <property type="entry name" value="HTH_TetR"/>
</dbReference>
<evidence type="ECO:0000259" key="5">
    <source>
        <dbReference type="PROSITE" id="PS50977"/>
    </source>
</evidence>
<dbReference type="EMBL" id="CP030840">
    <property type="protein sequence ID" value="AXC11218.1"/>
    <property type="molecule type" value="Genomic_DNA"/>
</dbReference>
<dbReference type="KEGG" id="abas:ACPOL_1878"/>
<gene>
    <name evidence="6" type="ORF">ACPOL_1878</name>
</gene>